<gene>
    <name evidence="2" type="ORF">KOLFYP65_04116</name>
</gene>
<proteinExistence type="predicted"/>
<accession>A0A6N3ETM7</accession>
<name>A0A6N3ETM7_KLEOX</name>
<keyword evidence="1" id="KW-0732">Signal</keyword>
<evidence type="ECO:0000313" key="2">
    <source>
        <dbReference type="EMBL" id="VYU44442.1"/>
    </source>
</evidence>
<sequence>MKKYFKSLMLIISVSVFSANAGQQKSPFKMLVQTSKTYVHSGIYSYRYKYTITSMTDGLVVNGVVLNRGHCKTDAIAPMSAEKERQIMERLNRNAIMPRENRTPAQRDEPRGVSGVLNFSNIWVFHSNTNSSYTDCAPVEVVINTNKGQWSFNY</sequence>
<dbReference type="EMBL" id="CACRTM010000027">
    <property type="protein sequence ID" value="VYU44442.1"/>
    <property type="molecule type" value="Genomic_DNA"/>
</dbReference>
<organism evidence="2">
    <name type="scientific">Klebsiella oxytoca</name>
    <dbReference type="NCBI Taxonomy" id="571"/>
    <lineage>
        <taxon>Bacteria</taxon>
        <taxon>Pseudomonadati</taxon>
        <taxon>Pseudomonadota</taxon>
        <taxon>Gammaproteobacteria</taxon>
        <taxon>Enterobacterales</taxon>
        <taxon>Enterobacteriaceae</taxon>
        <taxon>Klebsiella/Raoultella group</taxon>
        <taxon>Klebsiella</taxon>
    </lineage>
</organism>
<feature type="chain" id="PRO_5026909006" description="Lipoprotein" evidence="1">
    <location>
        <begin position="22"/>
        <end position="154"/>
    </location>
</feature>
<protein>
    <recommendedName>
        <fullName evidence="3">Lipoprotein</fullName>
    </recommendedName>
</protein>
<dbReference type="AlphaFoldDB" id="A0A6N3ETM7"/>
<feature type="signal peptide" evidence="1">
    <location>
        <begin position="1"/>
        <end position="21"/>
    </location>
</feature>
<evidence type="ECO:0000256" key="1">
    <source>
        <dbReference type="SAM" id="SignalP"/>
    </source>
</evidence>
<dbReference type="RefSeq" id="WP_156529793.1">
    <property type="nucleotide sequence ID" value="NZ_CACRTM010000027.1"/>
</dbReference>
<evidence type="ECO:0008006" key="3">
    <source>
        <dbReference type="Google" id="ProtNLM"/>
    </source>
</evidence>
<reference evidence="2" key="1">
    <citation type="submission" date="2019-11" db="EMBL/GenBank/DDBJ databases">
        <authorList>
            <person name="Feng L."/>
        </authorList>
    </citation>
    <scope>NUCLEOTIDE SEQUENCE</scope>
    <source>
        <strain evidence="2">KOxytocaLFYP65</strain>
    </source>
</reference>